<accession>A0ABD1MC92</accession>
<reference evidence="2 3" key="1">
    <citation type="submission" date="2024-08" db="EMBL/GenBank/DDBJ databases">
        <title>Insights into the chromosomal genome structure of Flemingia macrophylla.</title>
        <authorList>
            <person name="Ding Y."/>
            <person name="Zhao Y."/>
            <person name="Bi W."/>
            <person name="Wu M."/>
            <person name="Zhao G."/>
            <person name="Gong Y."/>
            <person name="Li W."/>
            <person name="Zhang P."/>
        </authorList>
    </citation>
    <scope>NUCLEOTIDE SEQUENCE [LARGE SCALE GENOMIC DNA]</scope>
    <source>
        <strain evidence="2">DYQJB</strain>
        <tissue evidence="2">Leaf</tissue>
    </source>
</reference>
<proteinExistence type="predicted"/>
<dbReference type="AlphaFoldDB" id="A0ABD1MC92"/>
<comment type="caution">
    <text evidence="2">The sequence shown here is derived from an EMBL/GenBank/DDBJ whole genome shotgun (WGS) entry which is preliminary data.</text>
</comment>
<name>A0ABD1MC92_9FABA</name>
<evidence type="ECO:0000313" key="3">
    <source>
        <dbReference type="Proteomes" id="UP001603857"/>
    </source>
</evidence>
<gene>
    <name evidence="2" type="ORF">Fmac_014602</name>
</gene>
<dbReference type="Proteomes" id="UP001603857">
    <property type="component" value="Unassembled WGS sequence"/>
</dbReference>
<dbReference type="EMBL" id="JBGMDY010000005">
    <property type="protein sequence ID" value="KAL2333389.1"/>
    <property type="molecule type" value="Genomic_DNA"/>
</dbReference>
<evidence type="ECO:0000256" key="1">
    <source>
        <dbReference type="SAM" id="MobiDB-lite"/>
    </source>
</evidence>
<organism evidence="2 3">
    <name type="scientific">Flemingia macrophylla</name>
    <dbReference type="NCBI Taxonomy" id="520843"/>
    <lineage>
        <taxon>Eukaryota</taxon>
        <taxon>Viridiplantae</taxon>
        <taxon>Streptophyta</taxon>
        <taxon>Embryophyta</taxon>
        <taxon>Tracheophyta</taxon>
        <taxon>Spermatophyta</taxon>
        <taxon>Magnoliopsida</taxon>
        <taxon>eudicotyledons</taxon>
        <taxon>Gunneridae</taxon>
        <taxon>Pentapetalae</taxon>
        <taxon>rosids</taxon>
        <taxon>fabids</taxon>
        <taxon>Fabales</taxon>
        <taxon>Fabaceae</taxon>
        <taxon>Papilionoideae</taxon>
        <taxon>50 kb inversion clade</taxon>
        <taxon>NPAAA clade</taxon>
        <taxon>indigoferoid/millettioid clade</taxon>
        <taxon>Phaseoleae</taxon>
        <taxon>Flemingia</taxon>
    </lineage>
</organism>
<protein>
    <submittedName>
        <fullName evidence="2">Uncharacterized protein</fullName>
    </submittedName>
</protein>
<evidence type="ECO:0000313" key="2">
    <source>
        <dbReference type="EMBL" id="KAL2333389.1"/>
    </source>
</evidence>
<sequence length="192" mass="21072">MDDERRSIGTLCTSSQGFTFSLLEPRECSLNTSVYWNSRGSVWAWAIPQVASLYLILCRGSLSGTLTLRLLSICSRLVGHCRITGQGDVKLWCWVRAIPCGILLWSAELGVAFRVCSSDSEGVNEDDLISSQKSKMNGCENDNDDDSVGNGGRGPKMAKNDEKWVLGQYLVPQRQRKSSYAAVVASTSAPRQ</sequence>
<keyword evidence="3" id="KW-1185">Reference proteome</keyword>
<feature type="region of interest" description="Disordered" evidence="1">
    <location>
        <begin position="133"/>
        <end position="160"/>
    </location>
</feature>